<dbReference type="GO" id="GO:0016758">
    <property type="term" value="F:hexosyltransferase activity"/>
    <property type="evidence" value="ECO:0007669"/>
    <property type="project" value="TreeGrafter"/>
</dbReference>
<evidence type="ECO:0000313" key="3">
    <source>
        <dbReference type="EMBL" id="KKQ94463.1"/>
    </source>
</evidence>
<evidence type="ECO:0000313" key="4">
    <source>
        <dbReference type="Proteomes" id="UP000034207"/>
    </source>
</evidence>
<organism evidence="3 4">
    <name type="scientific">candidate division CPR2 bacterium GW2011_GWC2_39_10</name>
    <dbReference type="NCBI Taxonomy" id="1618345"/>
    <lineage>
        <taxon>Bacteria</taxon>
        <taxon>Bacteria division CPR2</taxon>
    </lineage>
</organism>
<keyword evidence="1" id="KW-0328">Glycosyltransferase</keyword>
<keyword evidence="2 3" id="KW-0808">Transferase</keyword>
<evidence type="ECO:0000256" key="1">
    <source>
        <dbReference type="ARBA" id="ARBA00022676"/>
    </source>
</evidence>
<protein>
    <submittedName>
        <fullName evidence="3">Glycosyltransferase WecB/TagA/CpsF family protein</fullName>
    </submittedName>
</protein>
<dbReference type="STRING" id="1618345.UT18_C0010G0035"/>
<evidence type="ECO:0000256" key="2">
    <source>
        <dbReference type="ARBA" id="ARBA00022679"/>
    </source>
</evidence>
<dbReference type="PANTHER" id="PTHR34136:SF1">
    <property type="entry name" value="UDP-N-ACETYL-D-MANNOSAMINURONIC ACID TRANSFERASE"/>
    <property type="match status" value="1"/>
</dbReference>
<sequence>MPQEKTSMSVKLIKVCGIDIGCYTPGRLRGEIATPLRDDSQKFVAKINSEFLLRSIKDSEFRAVLSKAQIAVPDGMGVLWAAKFLSIPVSENKPIRIIQSVWQMVYSGVSLIFYPKYVKTVIPERVGGVDLMLSMLKTCAKEKKKVFFLGGSKGVAGKVKEITEAEIEGLNIAGTYDGKAENVSEIVKVVNNSKAEVLFVAFGSPKQEFWIRDNLSKLKTVKVAVGEGGSLEFIAGNFKRAPKWMQKLGLEWLWRLFMNKSKSDTGSRLKRIWRAVPVFIYTVVKYKIKNGQTINENKKVQI</sequence>
<dbReference type="PANTHER" id="PTHR34136">
    <property type="match status" value="1"/>
</dbReference>
<dbReference type="InterPro" id="IPR004629">
    <property type="entry name" value="WecG_TagA_CpsF"/>
</dbReference>
<comment type="caution">
    <text evidence="3">The sequence shown here is derived from an EMBL/GenBank/DDBJ whole genome shotgun (WGS) entry which is preliminary data.</text>
</comment>
<dbReference type="Proteomes" id="UP000034207">
    <property type="component" value="Unassembled WGS sequence"/>
</dbReference>
<dbReference type="AlphaFoldDB" id="A0A0G0LRC7"/>
<proteinExistence type="predicted"/>
<dbReference type="CDD" id="cd06533">
    <property type="entry name" value="Glyco_transf_WecG_TagA"/>
    <property type="match status" value="1"/>
</dbReference>
<gene>
    <name evidence="3" type="ORF">UT18_C0010G0035</name>
</gene>
<dbReference type="NCBIfam" id="TIGR00696">
    <property type="entry name" value="wecG_tagA_cpsF"/>
    <property type="match status" value="1"/>
</dbReference>
<accession>A0A0G0LRC7</accession>
<dbReference type="Pfam" id="PF03808">
    <property type="entry name" value="Glyco_tran_WecG"/>
    <property type="match status" value="1"/>
</dbReference>
<name>A0A0G0LRC7_UNCC2</name>
<dbReference type="PATRIC" id="fig|1618345.3.peg.679"/>
<reference evidence="3 4" key="1">
    <citation type="journal article" date="2015" name="Nature">
        <title>rRNA introns, odd ribosomes, and small enigmatic genomes across a large radiation of phyla.</title>
        <authorList>
            <person name="Brown C.T."/>
            <person name="Hug L.A."/>
            <person name="Thomas B.C."/>
            <person name="Sharon I."/>
            <person name="Castelle C.J."/>
            <person name="Singh A."/>
            <person name="Wilkins M.J."/>
            <person name="Williams K.H."/>
            <person name="Banfield J.F."/>
        </authorList>
    </citation>
    <scope>NUCLEOTIDE SEQUENCE [LARGE SCALE GENOMIC DNA]</scope>
</reference>
<dbReference type="EMBL" id="LBVV01000010">
    <property type="protein sequence ID" value="KKQ94463.1"/>
    <property type="molecule type" value="Genomic_DNA"/>
</dbReference>